<proteinExistence type="predicted"/>
<gene>
    <name evidence="1" type="ORF">OVA965_LOCUS40752</name>
    <name evidence="3" type="ORF">SRO942_LOCUS40527</name>
    <name evidence="2" type="ORF">TMI583_LOCUS42243</name>
</gene>
<name>A0A8S2V8U8_9BILA</name>
<dbReference type="EMBL" id="CAJOBA010068014">
    <property type="protein sequence ID" value="CAF4374938.1"/>
    <property type="molecule type" value="Genomic_DNA"/>
</dbReference>
<comment type="caution">
    <text evidence="2">The sequence shown here is derived from an EMBL/GenBank/DDBJ whole genome shotgun (WGS) entry which is preliminary data.</text>
</comment>
<protein>
    <submittedName>
        <fullName evidence="2">Uncharacterized protein</fullName>
    </submittedName>
</protein>
<dbReference type="Proteomes" id="UP000682733">
    <property type="component" value="Unassembled WGS sequence"/>
</dbReference>
<sequence>MIGNQLTIQYFLNTCQELLNANKLIQINKQHIYKNKEDEEEKNNETHYYSFLIVSLIEWLKEYKITDENSLLLIDTSTINQYTINLKYVQLLKQYPDLTSVFSLISLGGKNLYKILKGEFSNIRKRFPKEC</sequence>
<reference evidence="2" key="1">
    <citation type="submission" date="2021-02" db="EMBL/GenBank/DDBJ databases">
        <authorList>
            <person name="Nowell W R."/>
        </authorList>
    </citation>
    <scope>NUCLEOTIDE SEQUENCE</scope>
</reference>
<evidence type="ECO:0000313" key="4">
    <source>
        <dbReference type="Proteomes" id="UP000682733"/>
    </source>
</evidence>
<accession>A0A8S2V8U8</accession>
<dbReference type="Proteomes" id="UP000681722">
    <property type="component" value="Unassembled WGS sequence"/>
</dbReference>
<organism evidence="2 4">
    <name type="scientific">Didymodactylos carnosus</name>
    <dbReference type="NCBI Taxonomy" id="1234261"/>
    <lineage>
        <taxon>Eukaryota</taxon>
        <taxon>Metazoa</taxon>
        <taxon>Spiralia</taxon>
        <taxon>Gnathifera</taxon>
        <taxon>Rotifera</taxon>
        <taxon>Eurotatoria</taxon>
        <taxon>Bdelloidea</taxon>
        <taxon>Philodinida</taxon>
        <taxon>Philodinidae</taxon>
        <taxon>Didymodactylos</taxon>
    </lineage>
</organism>
<dbReference type="OrthoDB" id="329835at2759"/>
<evidence type="ECO:0000313" key="2">
    <source>
        <dbReference type="EMBL" id="CAF4374938.1"/>
    </source>
</evidence>
<dbReference type="AlphaFoldDB" id="A0A8S2V8U8"/>
<evidence type="ECO:0000313" key="3">
    <source>
        <dbReference type="EMBL" id="CAF4420179.1"/>
    </source>
</evidence>
<dbReference type="EMBL" id="CAJOBC010093846">
    <property type="protein sequence ID" value="CAF4420179.1"/>
    <property type="molecule type" value="Genomic_DNA"/>
</dbReference>
<dbReference type="Proteomes" id="UP000677228">
    <property type="component" value="Unassembled WGS sequence"/>
</dbReference>
<evidence type="ECO:0000313" key="1">
    <source>
        <dbReference type="EMBL" id="CAF1577286.1"/>
    </source>
</evidence>
<dbReference type="EMBL" id="CAJNOK010045048">
    <property type="protein sequence ID" value="CAF1577286.1"/>
    <property type="molecule type" value="Genomic_DNA"/>
</dbReference>